<accession>A0A7J0E466</accession>
<name>A0A7J0E466_9ERIC</name>
<dbReference type="AlphaFoldDB" id="A0A7J0E466"/>
<feature type="chain" id="PRO_5029666315" description="Secreted protein" evidence="1">
    <location>
        <begin position="27"/>
        <end position="76"/>
    </location>
</feature>
<protein>
    <recommendedName>
        <fullName evidence="4">Secreted protein</fullName>
    </recommendedName>
</protein>
<evidence type="ECO:0000313" key="3">
    <source>
        <dbReference type="Proteomes" id="UP000585474"/>
    </source>
</evidence>
<evidence type="ECO:0000313" key="2">
    <source>
        <dbReference type="EMBL" id="GFY81210.1"/>
    </source>
</evidence>
<feature type="signal peptide" evidence="1">
    <location>
        <begin position="1"/>
        <end position="26"/>
    </location>
</feature>
<evidence type="ECO:0000256" key="1">
    <source>
        <dbReference type="SAM" id="SignalP"/>
    </source>
</evidence>
<proteinExistence type="predicted"/>
<keyword evidence="1" id="KW-0732">Signal</keyword>
<comment type="caution">
    <text evidence="2">The sequence shown here is derived from an EMBL/GenBank/DDBJ whole genome shotgun (WGS) entry which is preliminary data.</text>
</comment>
<dbReference type="EMBL" id="BJWL01000001">
    <property type="protein sequence ID" value="GFY81210.1"/>
    <property type="molecule type" value="Genomic_DNA"/>
</dbReference>
<organism evidence="2 3">
    <name type="scientific">Actinidia rufa</name>
    <dbReference type="NCBI Taxonomy" id="165716"/>
    <lineage>
        <taxon>Eukaryota</taxon>
        <taxon>Viridiplantae</taxon>
        <taxon>Streptophyta</taxon>
        <taxon>Embryophyta</taxon>
        <taxon>Tracheophyta</taxon>
        <taxon>Spermatophyta</taxon>
        <taxon>Magnoliopsida</taxon>
        <taxon>eudicotyledons</taxon>
        <taxon>Gunneridae</taxon>
        <taxon>Pentapetalae</taxon>
        <taxon>asterids</taxon>
        <taxon>Ericales</taxon>
        <taxon>Actinidiaceae</taxon>
        <taxon>Actinidia</taxon>
    </lineage>
</organism>
<gene>
    <name evidence="2" type="ORF">Acr_01g0010190</name>
</gene>
<sequence>MSSILQKSRSSCFGLLLVLDAPVAFACLATDCPRLVSSGSGDSVAADLSFGALKRCDSFGYTRPILASAPLVSDWP</sequence>
<keyword evidence="3" id="KW-1185">Reference proteome</keyword>
<reference evidence="2 3" key="1">
    <citation type="submission" date="2019-07" db="EMBL/GenBank/DDBJ databases">
        <title>De Novo Assembly of kiwifruit Actinidia rufa.</title>
        <authorList>
            <person name="Sugita-Konishi S."/>
            <person name="Sato K."/>
            <person name="Mori E."/>
            <person name="Abe Y."/>
            <person name="Kisaki G."/>
            <person name="Hamano K."/>
            <person name="Suezawa K."/>
            <person name="Otani M."/>
            <person name="Fukuda T."/>
            <person name="Manabe T."/>
            <person name="Gomi K."/>
            <person name="Tabuchi M."/>
            <person name="Akimitsu K."/>
            <person name="Kataoka I."/>
        </authorList>
    </citation>
    <scope>NUCLEOTIDE SEQUENCE [LARGE SCALE GENOMIC DNA]</scope>
    <source>
        <strain evidence="3">cv. Fuchu</strain>
    </source>
</reference>
<dbReference type="Proteomes" id="UP000585474">
    <property type="component" value="Unassembled WGS sequence"/>
</dbReference>
<evidence type="ECO:0008006" key="4">
    <source>
        <dbReference type="Google" id="ProtNLM"/>
    </source>
</evidence>